<reference evidence="2 3" key="1">
    <citation type="journal article" date="2021" name="J. Hered.">
        <title>A chromosome-level genome assembly of the parasitoid wasp, Cotesia glomerata (Hymenoptera: Braconidae).</title>
        <authorList>
            <person name="Pinto B.J."/>
            <person name="Weis J.J."/>
            <person name="Gamble T."/>
            <person name="Ode P.J."/>
            <person name="Paul R."/>
            <person name="Zaspel J.M."/>
        </authorList>
    </citation>
    <scope>NUCLEOTIDE SEQUENCE [LARGE SCALE GENOMIC DNA]</scope>
    <source>
        <strain evidence="2">CgM1</strain>
    </source>
</reference>
<keyword evidence="1" id="KW-0175">Coiled coil</keyword>
<protein>
    <recommendedName>
        <fullName evidence="4">Endonuclease/exonuclease/phosphatase domain-containing protein</fullName>
    </recommendedName>
</protein>
<dbReference type="Proteomes" id="UP000826195">
    <property type="component" value="Unassembled WGS sequence"/>
</dbReference>
<comment type="caution">
    <text evidence="2">The sequence shown here is derived from an EMBL/GenBank/DDBJ whole genome shotgun (WGS) entry which is preliminary data.</text>
</comment>
<dbReference type="InterPro" id="IPR036691">
    <property type="entry name" value="Endo/exonu/phosph_ase_sf"/>
</dbReference>
<evidence type="ECO:0000256" key="1">
    <source>
        <dbReference type="SAM" id="Coils"/>
    </source>
</evidence>
<evidence type="ECO:0008006" key="4">
    <source>
        <dbReference type="Google" id="ProtNLM"/>
    </source>
</evidence>
<dbReference type="Gene3D" id="3.60.10.10">
    <property type="entry name" value="Endonuclease/exonuclease/phosphatase"/>
    <property type="match status" value="1"/>
</dbReference>
<feature type="coiled-coil region" evidence="1">
    <location>
        <begin position="14"/>
        <end position="45"/>
    </location>
</feature>
<dbReference type="AlphaFoldDB" id="A0AAV7I374"/>
<accession>A0AAV7I374</accession>
<evidence type="ECO:0000313" key="3">
    <source>
        <dbReference type="Proteomes" id="UP000826195"/>
    </source>
</evidence>
<name>A0AAV7I374_COTGL</name>
<sequence length="306" mass="34468">MSGKKNINAPIYINNDLTREEQLIANKLRDASKELKKEGKKVKLQHQSITVDGKHYKYDLAKQLLVPVQGNDAYPMHIDPASFNSSFIEVSETWCMNPITSHALSPWQLFWSPATKQQQGLGRPSGGLLSLAAASVNTTILTVPRLTSYTTKEAKTVLEFFEANGFTLPNGRAPSDTPGHFTFSNKNGHSLVDLTWVNNDSLHLVKDMWVDELVSKSDHFPIAIEIYSKYNINTDASNSAQGTSKTTHYKPCWRDKKKNYKHQMAWSPLITCDFARSHTDILCDNLYSAILDAASEILNFHRKRPN</sequence>
<organism evidence="2 3">
    <name type="scientific">Cotesia glomerata</name>
    <name type="common">Lepidopteran parasitic wasp</name>
    <name type="synonym">Apanteles glomeratus</name>
    <dbReference type="NCBI Taxonomy" id="32391"/>
    <lineage>
        <taxon>Eukaryota</taxon>
        <taxon>Metazoa</taxon>
        <taxon>Ecdysozoa</taxon>
        <taxon>Arthropoda</taxon>
        <taxon>Hexapoda</taxon>
        <taxon>Insecta</taxon>
        <taxon>Pterygota</taxon>
        <taxon>Neoptera</taxon>
        <taxon>Endopterygota</taxon>
        <taxon>Hymenoptera</taxon>
        <taxon>Apocrita</taxon>
        <taxon>Ichneumonoidea</taxon>
        <taxon>Braconidae</taxon>
        <taxon>Microgastrinae</taxon>
        <taxon>Cotesia</taxon>
    </lineage>
</organism>
<dbReference type="EMBL" id="JAHXZJ010002609">
    <property type="protein sequence ID" value="KAH0540159.1"/>
    <property type="molecule type" value="Genomic_DNA"/>
</dbReference>
<evidence type="ECO:0000313" key="2">
    <source>
        <dbReference type="EMBL" id="KAH0540159.1"/>
    </source>
</evidence>
<dbReference type="SUPFAM" id="SSF56219">
    <property type="entry name" value="DNase I-like"/>
    <property type="match status" value="1"/>
</dbReference>
<keyword evidence="3" id="KW-1185">Reference proteome</keyword>
<proteinExistence type="predicted"/>
<gene>
    <name evidence="2" type="ORF">KQX54_013654</name>
</gene>